<dbReference type="Pfam" id="PF00300">
    <property type="entry name" value="His_Phos_1"/>
    <property type="match status" value="1"/>
</dbReference>
<dbReference type="InterPro" id="IPR013078">
    <property type="entry name" value="His_Pase_superF_clade-1"/>
</dbReference>
<dbReference type="GO" id="GO:0004722">
    <property type="term" value="F:protein serine/threonine phosphatase activity"/>
    <property type="evidence" value="ECO:0007669"/>
    <property type="project" value="TreeGrafter"/>
</dbReference>
<accession>A0A5E8CGN2</accession>
<dbReference type="InterPro" id="IPR029033">
    <property type="entry name" value="His_PPase_superfam"/>
</dbReference>
<name>A0A5E8CGN2_9ZZZZ</name>
<dbReference type="PANTHER" id="PTHR20935:SF0">
    <property type="entry name" value="SERINE_THREONINE-PROTEIN PHOSPHATASE PGAM5, MITOCHONDRIAL"/>
    <property type="match status" value="1"/>
</dbReference>
<proteinExistence type="predicted"/>
<evidence type="ECO:0000256" key="1">
    <source>
        <dbReference type="ARBA" id="ARBA00022801"/>
    </source>
</evidence>
<dbReference type="GO" id="GO:0090141">
    <property type="term" value="P:positive regulation of mitochondrial fission"/>
    <property type="evidence" value="ECO:0007669"/>
    <property type="project" value="TreeGrafter"/>
</dbReference>
<sequence>MYIYIINSFFKNDDNLSLVNKKPDTYKINYPYIYSDHQLNNTETILDSNNKMNIISLSEFHLPKPEKLWFSNWDGMESSNCNATHTIILIRHGQYHKDGYNNFGLTSKGREQIDKCGLYLKQYFKNKKTILNKVYYSTLQRAMDSFDIIDKHLGDDFKYKALKTSDIKECKVCPNEPNQLKWYKSNVDLFKNNLKAEKAFKNYIHRAEDKFKKDYTTVLVCHGNLIRYILLRVLQLDPTAWMRLYVPLASISTIKIFPDGNIRLDCIGSRAYYI</sequence>
<dbReference type="SUPFAM" id="SSF53254">
    <property type="entry name" value="Phosphoglycerate mutase-like"/>
    <property type="match status" value="1"/>
</dbReference>
<dbReference type="PANTHER" id="PTHR20935">
    <property type="entry name" value="PHOSPHOGLYCERATE MUTASE-RELATED"/>
    <property type="match status" value="1"/>
</dbReference>
<reference evidence="2" key="1">
    <citation type="submission" date="2019-09" db="EMBL/GenBank/DDBJ databases">
        <authorList>
            <person name="Needham M D."/>
        </authorList>
    </citation>
    <scope>NUCLEOTIDE SEQUENCE</scope>
</reference>
<gene>
    <name evidence="2" type="ORF">CPAV1605_53</name>
</gene>
<dbReference type="InterPro" id="IPR051021">
    <property type="entry name" value="Mito_Ser/Thr_phosphatase"/>
</dbReference>
<dbReference type="EMBL" id="CABVLZ010000001">
    <property type="protein sequence ID" value="VVU94331.1"/>
    <property type="molecule type" value="Genomic_DNA"/>
</dbReference>
<dbReference type="AlphaFoldDB" id="A0A5E8CGN2"/>
<dbReference type="GO" id="GO:0005739">
    <property type="term" value="C:mitochondrion"/>
    <property type="evidence" value="ECO:0007669"/>
    <property type="project" value="TreeGrafter"/>
</dbReference>
<keyword evidence="1" id="KW-0378">Hydrolase</keyword>
<dbReference type="SMART" id="SM00855">
    <property type="entry name" value="PGAM"/>
    <property type="match status" value="1"/>
</dbReference>
<protein>
    <submittedName>
        <fullName evidence="2">Histidine phosphatase superfamily (Branch 1)</fullName>
    </submittedName>
</protein>
<organism evidence="2">
    <name type="scientific">seawater metagenome</name>
    <dbReference type="NCBI Taxonomy" id="1561972"/>
    <lineage>
        <taxon>unclassified sequences</taxon>
        <taxon>metagenomes</taxon>
        <taxon>ecological metagenomes</taxon>
    </lineage>
</organism>
<dbReference type="Gene3D" id="3.40.50.1240">
    <property type="entry name" value="Phosphoglycerate mutase-like"/>
    <property type="match status" value="1"/>
</dbReference>
<dbReference type="CDD" id="cd07067">
    <property type="entry name" value="HP_PGM_like"/>
    <property type="match status" value="1"/>
</dbReference>
<evidence type="ECO:0000313" key="2">
    <source>
        <dbReference type="EMBL" id="VVU94331.1"/>
    </source>
</evidence>